<accession>A0A1Y6LMD1</accession>
<proteinExistence type="predicted"/>
<gene>
    <name evidence="2" type="ORF">ZT1A5_G7049</name>
</gene>
<organism evidence="2 3">
    <name type="scientific">Zymoseptoria tritici ST99CH_1A5</name>
    <dbReference type="NCBI Taxonomy" id="1276529"/>
    <lineage>
        <taxon>Eukaryota</taxon>
        <taxon>Fungi</taxon>
        <taxon>Dikarya</taxon>
        <taxon>Ascomycota</taxon>
        <taxon>Pezizomycotina</taxon>
        <taxon>Dothideomycetes</taxon>
        <taxon>Dothideomycetidae</taxon>
        <taxon>Mycosphaerellales</taxon>
        <taxon>Mycosphaerellaceae</taxon>
        <taxon>Zymoseptoria</taxon>
    </lineage>
</organism>
<feature type="region of interest" description="Disordered" evidence="1">
    <location>
        <begin position="204"/>
        <end position="331"/>
    </location>
</feature>
<dbReference type="AlphaFoldDB" id="A0A1Y6LMD1"/>
<sequence>MVVLASAVGPPVNNKAICVDTRSDLCRGCGNHWQRRAFVHIEAPFERDLTCIQCRHMQFEPATGYVRYLTEWDLISQNAGVDIYAPFRAYSPAAIDFNPANSIPGTPGGPLLPPNWRYEAGALYDPSNVRHPLPPPAHIIGWPYGSMRGPPLPPDARQVFYYPESQQWGVWFAEDRPTQLQPKPAPPSEPAPKINWRSALNPARTYRPAPAPQPESSQRTQPNPPQPEPAQQLETAQQAEPAQRVEPDTRPANRRGRPPGSKNKPKDTTESAPISVLQPSKQSGRPPSSTNKNKAGTELLVEPVAQSSKRKGPPLGTKSTTKPDFNSDTRPAITKLIDVPLAFRMVFPGSGSTPAGTRQIAKDELPGRRQDLHDTTWPYRYPALVKADVPHLGVRVGDKVVIRSKRATDDPKSVRYPSTIGADGKSVRGRDVLVPNAALTIGVHAALEDRWLYVAGYGDPSESGLSQQEITSPLATALTLSYTAWRQTEFPSKALQWLQVATDDRSKMDRLVQGSLVAIKSAGLFEVFSRPDFSLDEIFAAGTSVHPTTSGGVGANIDRGVYGLRYSDFPRSSPLYGTTAFKVGKTNMATAEESSRSGGFSGRFYGHEMFHLRAKAGDRHAAISGEAGKSEMVVLACTDDPVQQTLLEQFFTSALDTYHPELSRPELSGTEGAIFASHYDWVQCFNNIMPAVFQAAKWPGGIQRGSFSPFQRCIGMNVMSPLSEGGFAKKSWLSQTIDGVVTVLSRPTGEVHAKGHLVHYWPKPIAGDLNLAASIINTEEVRILPKESDFSPEEFALLPEVGQQLEIAIELTEDGRPHTFSHCLYPRLGRRSDHGEGLQWALRFQWPGPNGQLCWMYVQRSSSPDLNTSPPPGVQAWATAVKRYAKNETRNSSDEQSFDFNHAIIWKANFRYLEQCWHVTEARKQLPQPVVYRKTDSEMEDALTAMGAVLVPRGQRADREEGCDGSYLSGAEYIQEDDYCVLCNRYERPCTSTAEVDSDAALKARLEAALCPPLPAAPRVYTGPSAAVPFTPPF</sequence>
<protein>
    <submittedName>
        <fullName evidence="2">Uncharacterized protein</fullName>
    </submittedName>
</protein>
<evidence type="ECO:0000313" key="2">
    <source>
        <dbReference type="EMBL" id="SMY25607.1"/>
    </source>
</evidence>
<feature type="compositionally biased region" description="Low complexity" evidence="1">
    <location>
        <begin position="229"/>
        <end position="242"/>
    </location>
</feature>
<dbReference type="EMBL" id="LT882681">
    <property type="protein sequence ID" value="SMY25607.1"/>
    <property type="molecule type" value="Genomic_DNA"/>
</dbReference>
<evidence type="ECO:0000256" key="1">
    <source>
        <dbReference type="SAM" id="MobiDB-lite"/>
    </source>
</evidence>
<name>A0A1Y6LMD1_ZYMTR</name>
<feature type="compositionally biased region" description="Polar residues" evidence="1">
    <location>
        <begin position="317"/>
        <end position="329"/>
    </location>
</feature>
<reference evidence="2 3" key="1">
    <citation type="submission" date="2016-10" db="EMBL/GenBank/DDBJ databases">
        <authorList>
            <person name="Varghese N."/>
        </authorList>
    </citation>
    <scope>NUCLEOTIDE SEQUENCE [LARGE SCALE GENOMIC DNA]</scope>
</reference>
<dbReference type="Proteomes" id="UP000215453">
    <property type="component" value="Chromosome 6"/>
</dbReference>
<evidence type="ECO:0000313" key="3">
    <source>
        <dbReference type="Proteomes" id="UP000215453"/>
    </source>
</evidence>
<feature type="compositionally biased region" description="Polar residues" evidence="1">
    <location>
        <begin position="277"/>
        <end position="294"/>
    </location>
</feature>